<feature type="domain" description="HTH tetR-type" evidence="3">
    <location>
        <begin position="20"/>
        <end position="80"/>
    </location>
</feature>
<dbReference type="Gene3D" id="1.10.357.10">
    <property type="entry name" value="Tetracycline Repressor, domain 2"/>
    <property type="match status" value="1"/>
</dbReference>
<evidence type="ECO:0000313" key="5">
    <source>
        <dbReference type="Proteomes" id="UP000215256"/>
    </source>
</evidence>
<keyword evidence="1 2" id="KW-0238">DNA-binding</keyword>
<dbReference type="InterPro" id="IPR009057">
    <property type="entry name" value="Homeodomain-like_sf"/>
</dbReference>
<dbReference type="PROSITE" id="PS50977">
    <property type="entry name" value="HTH_TETR_2"/>
    <property type="match status" value="1"/>
</dbReference>
<accession>A0A248UKF0</accession>
<dbReference type="PANTHER" id="PTHR30055">
    <property type="entry name" value="HTH-TYPE TRANSCRIPTIONAL REGULATOR RUTR"/>
    <property type="match status" value="1"/>
</dbReference>
<dbReference type="Pfam" id="PF00440">
    <property type="entry name" value="TetR_N"/>
    <property type="match status" value="1"/>
</dbReference>
<gene>
    <name evidence="4" type="ORF">CES85_2295</name>
</gene>
<sequence length="203" mass="22064">MTGISNHVAIQTSSRRLSKGERRRQLLYTALLIVREEGADRLTLGNLASRAGISKPVVYEHFGTRSGLLIELYRWIDDERVRAFRTAMAAGARSLEETIHLLAEAYIRCAADMTDEFHTVGAALTGSEEKAVVFQELLDNSVQMFATVLKPFDTLSAGDLEKRCIGFVGAGEALSSAVVRQILCQGEAVEVFVSLIAGGMVAS</sequence>
<evidence type="ECO:0000256" key="2">
    <source>
        <dbReference type="PROSITE-ProRule" id="PRU00335"/>
    </source>
</evidence>
<protein>
    <submittedName>
        <fullName evidence="4">Bacterial regulatory, tetR family protein</fullName>
    </submittedName>
</protein>
<dbReference type="InterPro" id="IPR001647">
    <property type="entry name" value="HTH_TetR"/>
</dbReference>
<evidence type="ECO:0000313" key="4">
    <source>
        <dbReference type="EMBL" id="ASV86871.1"/>
    </source>
</evidence>
<evidence type="ECO:0000259" key="3">
    <source>
        <dbReference type="PROSITE" id="PS50977"/>
    </source>
</evidence>
<dbReference type="SUPFAM" id="SSF46689">
    <property type="entry name" value="Homeodomain-like"/>
    <property type="match status" value="1"/>
</dbReference>
<organism evidence="4 5">
    <name type="scientific">Ochrobactrum quorumnocens</name>
    <dbReference type="NCBI Taxonomy" id="271865"/>
    <lineage>
        <taxon>Bacteria</taxon>
        <taxon>Pseudomonadati</taxon>
        <taxon>Pseudomonadota</taxon>
        <taxon>Alphaproteobacteria</taxon>
        <taxon>Hyphomicrobiales</taxon>
        <taxon>Brucellaceae</taxon>
        <taxon>Brucella/Ochrobactrum group</taxon>
        <taxon>Ochrobactrum</taxon>
    </lineage>
</organism>
<dbReference type="RefSeq" id="WP_208636299.1">
    <property type="nucleotide sequence ID" value="NZ_CP022604.1"/>
</dbReference>
<dbReference type="Proteomes" id="UP000215256">
    <property type="component" value="Chromosome 1"/>
</dbReference>
<dbReference type="EMBL" id="CP022604">
    <property type="protein sequence ID" value="ASV86871.1"/>
    <property type="molecule type" value="Genomic_DNA"/>
</dbReference>
<dbReference type="GO" id="GO:0000976">
    <property type="term" value="F:transcription cis-regulatory region binding"/>
    <property type="evidence" value="ECO:0007669"/>
    <property type="project" value="TreeGrafter"/>
</dbReference>
<dbReference type="PANTHER" id="PTHR30055:SF223">
    <property type="entry name" value="HTH-TYPE TRANSCRIPTIONAL REGULATOR UIDR"/>
    <property type="match status" value="1"/>
</dbReference>
<dbReference type="GO" id="GO:0003700">
    <property type="term" value="F:DNA-binding transcription factor activity"/>
    <property type="evidence" value="ECO:0007669"/>
    <property type="project" value="TreeGrafter"/>
</dbReference>
<evidence type="ECO:0000256" key="1">
    <source>
        <dbReference type="ARBA" id="ARBA00023125"/>
    </source>
</evidence>
<dbReference type="InterPro" id="IPR050109">
    <property type="entry name" value="HTH-type_TetR-like_transc_reg"/>
</dbReference>
<name>A0A248UKF0_9HYPH</name>
<dbReference type="PRINTS" id="PR00455">
    <property type="entry name" value="HTHTETR"/>
</dbReference>
<proteinExistence type="predicted"/>
<reference evidence="4 5" key="1">
    <citation type="submission" date="2017-07" db="EMBL/GenBank/DDBJ databases">
        <title>Phylogenetic study on the rhizospheric bacterium Ochrobactrum sp. A44.</title>
        <authorList>
            <person name="Krzyzanowska D.M."/>
            <person name="Ossowicki A."/>
            <person name="Rajewska M."/>
            <person name="Maciag T."/>
            <person name="Kaczynski Z."/>
            <person name="Czerwicka M."/>
            <person name="Jafra S."/>
        </authorList>
    </citation>
    <scope>NUCLEOTIDE SEQUENCE [LARGE SCALE GENOMIC DNA]</scope>
    <source>
        <strain evidence="4 5">A44</strain>
    </source>
</reference>
<feature type="DNA-binding region" description="H-T-H motif" evidence="2">
    <location>
        <begin position="43"/>
        <end position="62"/>
    </location>
</feature>
<dbReference type="AlphaFoldDB" id="A0A248UKF0"/>
<dbReference type="KEGG" id="och:CES85_2295"/>